<sequence>MLPQYSVFQRNYEQGGLTASILKNMLDSRLLSIWLKLLTSTSFWATTERALATSELYNKRNLNPKEALTQTPCKTKGYKLIWDTAYKLLKGLKNEPTPYTLNDIFQATNIKDKKKKEAAKFGST</sequence>
<protein>
    <submittedName>
        <fullName evidence="1">858_t:CDS:1</fullName>
    </submittedName>
</protein>
<keyword evidence="2" id="KW-1185">Reference proteome</keyword>
<dbReference type="Proteomes" id="UP000789508">
    <property type="component" value="Unassembled WGS sequence"/>
</dbReference>
<accession>A0A9N9C9Q0</accession>
<evidence type="ECO:0000313" key="1">
    <source>
        <dbReference type="EMBL" id="CAG8592407.1"/>
    </source>
</evidence>
<dbReference type="EMBL" id="CAJVPS010003646">
    <property type="protein sequence ID" value="CAG8592407.1"/>
    <property type="molecule type" value="Genomic_DNA"/>
</dbReference>
<dbReference type="OrthoDB" id="2482722at2759"/>
<proteinExistence type="predicted"/>
<comment type="caution">
    <text evidence="1">The sequence shown here is derived from an EMBL/GenBank/DDBJ whole genome shotgun (WGS) entry which is preliminary data.</text>
</comment>
<name>A0A9N9C9Q0_9GLOM</name>
<reference evidence="1" key="1">
    <citation type="submission" date="2021-06" db="EMBL/GenBank/DDBJ databases">
        <authorList>
            <person name="Kallberg Y."/>
            <person name="Tangrot J."/>
            <person name="Rosling A."/>
        </authorList>
    </citation>
    <scope>NUCLEOTIDE SEQUENCE</scope>
    <source>
        <strain evidence="1">FL130A</strain>
    </source>
</reference>
<evidence type="ECO:0000313" key="2">
    <source>
        <dbReference type="Proteomes" id="UP000789508"/>
    </source>
</evidence>
<organism evidence="1 2">
    <name type="scientific">Ambispora leptoticha</name>
    <dbReference type="NCBI Taxonomy" id="144679"/>
    <lineage>
        <taxon>Eukaryota</taxon>
        <taxon>Fungi</taxon>
        <taxon>Fungi incertae sedis</taxon>
        <taxon>Mucoromycota</taxon>
        <taxon>Glomeromycotina</taxon>
        <taxon>Glomeromycetes</taxon>
        <taxon>Archaeosporales</taxon>
        <taxon>Ambisporaceae</taxon>
        <taxon>Ambispora</taxon>
    </lineage>
</organism>
<dbReference type="AlphaFoldDB" id="A0A9N9C9Q0"/>
<gene>
    <name evidence="1" type="ORF">ALEPTO_LOCUS7764</name>
</gene>